<dbReference type="AlphaFoldDB" id="A0A1F7XY91"/>
<reference evidence="2 3" key="1">
    <citation type="journal article" date="2016" name="Nat. Commun.">
        <title>Thousands of microbial genomes shed light on interconnected biogeochemical processes in an aquifer system.</title>
        <authorList>
            <person name="Anantharaman K."/>
            <person name="Brown C.T."/>
            <person name="Hug L.A."/>
            <person name="Sharon I."/>
            <person name="Castelle C.J."/>
            <person name="Probst A.J."/>
            <person name="Thomas B.C."/>
            <person name="Singh A."/>
            <person name="Wilkins M.J."/>
            <person name="Karaoz U."/>
            <person name="Brodie E.L."/>
            <person name="Williams K.H."/>
            <person name="Hubbard S.S."/>
            <person name="Banfield J.F."/>
        </authorList>
    </citation>
    <scope>NUCLEOTIDE SEQUENCE [LARGE SCALE GENOMIC DNA]</scope>
</reference>
<evidence type="ECO:0000313" key="2">
    <source>
        <dbReference type="EMBL" id="OGM20037.1"/>
    </source>
</evidence>
<accession>A0A1F7XY91</accession>
<proteinExistence type="predicted"/>
<dbReference type="SUPFAM" id="SSF48452">
    <property type="entry name" value="TPR-like"/>
    <property type="match status" value="1"/>
</dbReference>
<keyword evidence="1" id="KW-1133">Transmembrane helix</keyword>
<gene>
    <name evidence="2" type="ORF">A2771_04550</name>
</gene>
<dbReference type="Proteomes" id="UP000176741">
    <property type="component" value="Unassembled WGS sequence"/>
</dbReference>
<keyword evidence="1" id="KW-0812">Transmembrane</keyword>
<dbReference type="InterPro" id="IPR011990">
    <property type="entry name" value="TPR-like_helical_dom_sf"/>
</dbReference>
<organism evidence="2 3">
    <name type="scientific">Candidatus Woesebacteria bacterium RIFCSPHIGHO2_01_FULL_38_26b</name>
    <dbReference type="NCBI Taxonomy" id="1802491"/>
    <lineage>
        <taxon>Bacteria</taxon>
        <taxon>Candidatus Woeseibacteriota</taxon>
    </lineage>
</organism>
<keyword evidence="1" id="KW-0472">Membrane</keyword>
<evidence type="ECO:0000313" key="3">
    <source>
        <dbReference type="Proteomes" id="UP000176741"/>
    </source>
</evidence>
<comment type="caution">
    <text evidence="2">The sequence shown here is derived from an EMBL/GenBank/DDBJ whole genome shotgun (WGS) entry which is preliminary data.</text>
</comment>
<protein>
    <submittedName>
        <fullName evidence="2">Uncharacterized protein</fullName>
    </submittedName>
</protein>
<sequence length="216" mass="24694">MEKAKIIKTVQIFLLLFVVLTVFIVSELLYMANNIPYYLVEYYFSKALNSAEMNRGTESIDNLFKSANFIISNNSRKYPDFIPPKYYPKISNSEIEVKVAEVLEKIPISIDPTSRLILVFYRLGLVASSSSDASLALELWQTASYIDPELSHIYVETANLFLIQGNSEKSYEVINTCMKLMSPKKHCEDYKANLLDKGVIEKVGFLDRELNKLYGI</sequence>
<dbReference type="EMBL" id="MGGD01000046">
    <property type="protein sequence ID" value="OGM20037.1"/>
    <property type="molecule type" value="Genomic_DNA"/>
</dbReference>
<name>A0A1F7XY91_9BACT</name>
<feature type="transmembrane region" description="Helical" evidence="1">
    <location>
        <begin position="12"/>
        <end position="32"/>
    </location>
</feature>
<evidence type="ECO:0000256" key="1">
    <source>
        <dbReference type="SAM" id="Phobius"/>
    </source>
</evidence>